<keyword evidence="4" id="KW-1185">Reference proteome</keyword>
<dbReference type="InterPro" id="IPR035396">
    <property type="entry name" value="Bac_rhamnosid6H"/>
</dbReference>
<feature type="domain" description="Alpha-L-rhamnosidase C-terminal" evidence="2">
    <location>
        <begin position="726"/>
        <end position="778"/>
    </location>
</feature>
<dbReference type="InterPro" id="IPR012341">
    <property type="entry name" value="6hp_glycosidase-like_sf"/>
</dbReference>
<dbReference type="AlphaFoldDB" id="A0A239MNI4"/>
<dbReference type="RefSeq" id="WP_176441918.1">
    <property type="nucleotide sequence ID" value="NZ_FZOU01000016.1"/>
</dbReference>
<dbReference type="SUPFAM" id="SSF49785">
    <property type="entry name" value="Galactose-binding domain-like"/>
    <property type="match status" value="1"/>
</dbReference>
<feature type="domain" description="Alpha-L-rhamnosidase six-hairpin glycosidase" evidence="1">
    <location>
        <begin position="385"/>
        <end position="640"/>
    </location>
</feature>
<dbReference type="Proteomes" id="UP000198356">
    <property type="component" value="Unassembled WGS sequence"/>
</dbReference>
<dbReference type="GO" id="GO:0005975">
    <property type="term" value="P:carbohydrate metabolic process"/>
    <property type="evidence" value="ECO:0007669"/>
    <property type="project" value="InterPro"/>
</dbReference>
<dbReference type="Gene3D" id="1.50.10.10">
    <property type="match status" value="1"/>
</dbReference>
<dbReference type="Gene3D" id="2.60.120.260">
    <property type="entry name" value="Galactose-binding domain-like"/>
    <property type="match status" value="2"/>
</dbReference>
<proteinExistence type="predicted"/>
<dbReference type="SUPFAM" id="SSF48208">
    <property type="entry name" value="Six-hairpin glycosidases"/>
    <property type="match status" value="1"/>
</dbReference>
<sequence>MERPPYFVLACVPFRRSLPSFLALYVAFLFPFALPSAGVAQTAPPFSRAQWIAPPDGPQKDRGIDYFRRILTETQPPAKLQVHVSADARFLLYVNGAFAGEGPAHSDLAHWKYETFDLAPYLRKGENVIAAVVWNLGVDAAAATVSSRTAFLMESADPADSTLDTNDAWEVEPATGREPISLDYSKVLLGYYAAPPGERIDGTRYDWQWSTSGAAVGAWKHAASIGTPAPFGKQNGATIWALQPDTLPPMERSPVAFGKIVRSDGFTHKDIPAHTHAHILFDRGALTTAYPAFTFSGGRGATIRATYAEALLDGQNRKGNRNEIAGRHILGVADEFTTDGGDHRTFTPLEWRAWRYLELDIATAGTPLHLDDATATFTAFPFHLAGSFQSEDPELSRIWQTSWLTARLDAHDTYMDTPYWERLQYVGDTRLQALISYSLAGDDRLARQAIDAIDHSRTADGLTQSRYPSNLPQIIPPFSLLWIGMVHDFWMYRDDPSYVQSHLPGVETVLRWHLAHQRPDGLLGTMPWWNFGDWSKGFHFGVPPQDPDGGSSLLTLQFIEALRNAAHMETPLGQPAIAALYQEAADRAANALRTKCWNGSLGLIADTPAQNHYSQQANALAVWLHVVPPGSERAVMQTVLRFDDPAYLQAHPGVPFSTASYYFRFYLARGLEAAGLSDRYLDTLGPWRQMIALGLSTWAEEPEPTRSDSHAWSAHPAYDMLRLVAGISPAEPGFATVLIEPHPGTLKAFSAKYPHPRGEIAVTYRQSELTDRFEIAMPRTLAGVFRWQGKTYALRQGAQTFDIPRSKER</sequence>
<dbReference type="Pfam" id="PF17390">
    <property type="entry name" value="Bac_rhamnosid_C"/>
    <property type="match status" value="1"/>
</dbReference>
<evidence type="ECO:0000259" key="1">
    <source>
        <dbReference type="Pfam" id="PF17389"/>
    </source>
</evidence>
<dbReference type="PANTHER" id="PTHR34987:SF2">
    <property type="entry name" value="B, PUTATIVE (AFU_ORTHOLOGUE AFUA_7G05040)-RELATED"/>
    <property type="match status" value="1"/>
</dbReference>
<reference evidence="3 4" key="1">
    <citation type="submission" date="2017-06" db="EMBL/GenBank/DDBJ databases">
        <authorList>
            <person name="Kim H.J."/>
            <person name="Triplett B.A."/>
        </authorList>
    </citation>
    <scope>NUCLEOTIDE SEQUENCE [LARGE SCALE GENOMIC DNA]</scope>
    <source>
        <strain evidence="3 4">DSM 18704</strain>
    </source>
</reference>
<gene>
    <name evidence="3" type="ORF">SAMN05421770_11619</name>
</gene>
<dbReference type="InterPro" id="IPR008928">
    <property type="entry name" value="6-hairpin_glycosidase_sf"/>
</dbReference>
<organism evidence="3 4">
    <name type="scientific">Granulicella rosea</name>
    <dbReference type="NCBI Taxonomy" id="474952"/>
    <lineage>
        <taxon>Bacteria</taxon>
        <taxon>Pseudomonadati</taxon>
        <taxon>Acidobacteriota</taxon>
        <taxon>Terriglobia</taxon>
        <taxon>Terriglobales</taxon>
        <taxon>Acidobacteriaceae</taxon>
        <taxon>Granulicella</taxon>
    </lineage>
</organism>
<name>A0A239MNI4_9BACT</name>
<accession>A0A239MNI4</accession>
<evidence type="ECO:0000313" key="4">
    <source>
        <dbReference type="Proteomes" id="UP000198356"/>
    </source>
</evidence>
<dbReference type="Gene3D" id="2.60.420.10">
    <property type="entry name" value="Maltose phosphorylase, domain 3"/>
    <property type="match status" value="1"/>
</dbReference>
<dbReference type="EMBL" id="FZOU01000016">
    <property type="protein sequence ID" value="SNT43672.1"/>
    <property type="molecule type" value="Genomic_DNA"/>
</dbReference>
<evidence type="ECO:0000313" key="3">
    <source>
        <dbReference type="EMBL" id="SNT43672.1"/>
    </source>
</evidence>
<dbReference type="InterPro" id="IPR008979">
    <property type="entry name" value="Galactose-bd-like_sf"/>
</dbReference>
<evidence type="ECO:0000259" key="2">
    <source>
        <dbReference type="Pfam" id="PF17390"/>
    </source>
</evidence>
<dbReference type="PANTHER" id="PTHR34987">
    <property type="entry name" value="C, PUTATIVE (AFU_ORTHOLOGUE AFUA_3G02880)-RELATED"/>
    <property type="match status" value="1"/>
</dbReference>
<protein>
    <submittedName>
        <fullName evidence="3">Alpha-L-rhamnosidase</fullName>
    </submittedName>
</protein>
<dbReference type="InterPro" id="IPR035398">
    <property type="entry name" value="Bac_rhamnosid_C"/>
</dbReference>
<dbReference type="Pfam" id="PF17389">
    <property type="entry name" value="Bac_rhamnosid6H"/>
    <property type="match status" value="1"/>
</dbReference>